<protein>
    <submittedName>
        <fullName evidence="1">Uncharacterized protein</fullName>
    </submittedName>
</protein>
<dbReference type="EMBL" id="MRVG01000005">
    <property type="protein sequence ID" value="PMB68935.1"/>
    <property type="molecule type" value="Genomic_DNA"/>
</dbReference>
<evidence type="ECO:0000313" key="1">
    <source>
        <dbReference type="EMBL" id="PMB68935.1"/>
    </source>
</evidence>
<accession>A0A2N6NNT2</accession>
<reference evidence="1 2" key="1">
    <citation type="journal article" date="2016" name="Appl. Microbiol. Biotechnol.">
        <title>Characterization of T-DNA insertion mutants with decreased virulence in the entomopathogenic fungus Beauveria bassiana JEF-007.</title>
        <authorList>
            <person name="Kim S."/>
            <person name="Lee S.J."/>
            <person name="Nai Y.S."/>
            <person name="Yu J.S."/>
            <person name="Lee M.R."/>
            <person name="Yang Y.T."/>
            <person name="Kim J.S."/>
        </authorList>
    </citation>
    <scope>NUCLEOTIDE SEQUENCE [LARGE SCALE GENOMIC DNA]</scope>
    <source>
        <strain evidence="1 2">JEF-007</strain>
    </source>
</reference>
<dbReference type="AlphaFoldDB" id="A0A2N6NNT2"/>
<comment type="caution">
    <text evidence="1">The sequence shown here is derived from an EMBL/GenBank/DDBJ whole genome shotgun (WGS) entry which is preliminary data.</text>
</comment>
<dbReference type="Proteomes" id="UP000235728">
    <property type="component" value="Unassembled WGS sequence"/>
</dbReference>
<sequence length="198" mass="23060">MHVLDRLRLATEFSVGHADDLRYLLWIDGKVQKEDIKTLDEMGLPLVNFIASNYTQERALNPEAMPRRVVIEALHQTDSDALSLRQYTRGFSQWRRKVELSLQNWLEDLQKGGIDLKNYGQEEEKIFRQLNIFRSKAFEGESWPLGSSPATYALIGFNHGPDPKDWELQWELDTDELVGEFLEHIENQDIRMVGAWVD</sequence>
<organism evidence="1 2">
    <name type="scientific">Beauveria bassiana</name>
    <name type="common">White muscardine disease fungus</name>
    <name type="synonym">Tritirachium shiotae</name>
    <dbReference type="NCBI Taxonomy" id="176275"/>
    <lineage>
        <taxon>Eukaryota</taxon>
        <taxon>Fungi</taxon>
        <taxon>Dikarya</taxon>
        <taxon>Ascomycota</taxon>
        <taxon>Pezizomycotina</taxon>
        <taxon>Sordariomycetes</taxon>
        <taxon>Hypocreomycetidae</taxon>
        <taxon>Hypocreales</taxon>
        <taxon>Cordycipitaceae</taxon>
        <taxon>Beauveria</taxon>
    </lineage>
</organism>
<gene>
    <name evidence="1" type="ORF">BM221_005521</name>
</gene>
<proteinExistence type="predicted"/>
<name>A0A2N6NNT2_BEABA</name>
<evidence type="ECO:0000313" key="2">
    <source>
        <dbReference type="Proteomes" id="UP000235728"/>
    </source>
</evidence>